<evidence type="ECO:0000313" key="2">
    <source>
        <dbReference type="Proteomes" id="UP000182034"/>
    </source>
</evidence>
<sequence>MFGEFFYIYSMKIKIVFLLVFQLCFINAQISQKVKALAKPLDTIDYAESSHMGIDGESSIIYGYFKEISKTAKNDELYFFAKNGSNSLRLYSSQELLKRNDKRFLEIYKFYTDNPLIMKYQMGCVGNKENIATYLKREIYMATEIISMRDYLLKTKKDKFIKAQLESIEEEGYDKLTQKNLKFYLRETDKIDKSRN</sequence>
<name>A0A1K2IJ05_9FLAO</name>
<proteinExistence type="predicted"/>
<dbReference type="STRING" id="1612149.SAMN05216324_103263"/>
<evidence type="ECO:0000313" key="1">
    <source>
        <dbReference type="EMBL" id="SFZ92429.1"/>
    </source>
</evidence>
<gene>
    <name evidence="1" type="ORF">SAMN05216324_103263</name>
</gene>
<accession>A0A1K2IJ05</accession>
<dbReference type="Proteomes" id="UP000182034">
    <property type="component" value="Unassembled WGS sequence"/>
</dbReference>
<protein>
    <submittedName>
        <fullName evidence="1">Uncharacterized protein</fullName>
    </submittedName>
</protein>
<dbReference type="EMBL" id="FPKW01000003">
    <property type="protein sequence ID" value="SFZ92429.1"/>
    <property type="molecule type" value="Genomic_DNA"/>
</dbReference>
<dbReference type="AlphaFoldDB" id="A0A1K2IJ05"/>
<reference evidence="2" key="1">
    <citation type="submission" date="2016-10" db="EMBL/GenBank/DDBJ databases">
        <authorList>
            <person name="Varghese N."/>
            <person name="Submissions S."/>
        </authorList>
    </citation>
    <scope>NUCLEOTIDE SEQUENCE [LARGE SCALE GENOMIC DNA]</scope>
    <source>
        <strain evidence="2">SUR2</strain>
    </source>
</reference>
<keyword evidence="2" id="KW-1185">Reference proteome</keyword>
<organism evidence="1 2">
    <name type="scientific">Chryseobacterium limigenitum</name>
    <dbReference type="NCBI Taxonomy" id="1612149"/>
    <lineage>
        <taxon>Bacteria</taxon>
        <taxon>Pseudomonadati</taxon>
        <taxon>Bacteroidota</taxon>
        <taxon>Flavobacteriia</taxon>
        <taxon>Flavobacteriales</taxon>
        <taxon>Weeksellaceae</taxon>
        <taxon>Chryseobacterium group</taxon>
        <taxon>Chryseobacterium</taxon>
    </lineage>
</organism>